<protein>
    <submittedName>
        <fullName evidence="9">Uncharacterized protein LOC136079221</fullName>
    </submittedName>
</protein>
<dbReference type="RefSeq" id="XP_065651016.1">
    <property type="nucleotide sequence ID" value="XM_065794944.1"/>
</dbReference>
<dbReference type="InterPro" id="IPR052035">
    <property type="entry name" value="ZnF_BED_domain_contain"/>
</dbReference>
<dbReference type="PANTHER" id="PTHR46481">
    <property type="entry name" value="ZINC FINGER BED DOMAIN-CONTAINING PROTEIN 4"/>
    <property type="match status" value="1"/>
</dbReference>
<comment type="subcellular location">
    <subcellularLocation>
        <location evidence="1">Nucleus</location>
    </subcellularLocation>
</comment>
<evidence type="ECO:0000259" key="7">
    <source>
        <dbReference type="Pfam" id="PF05699"/>
    </source>
</evidence>
<reference evidence="9" key="1">
    <citation type="submission" date="2025-08" db="UniProtKB">
        <authorList>
            <consortium name="RefSeq"/>
        </authorList>
    </citation>
    <scope>IDENTIFICATION</scope>
</reference>
<dbReference type="InterPro" id="IPR012337">
    <property type="entry name" value="RNaseH-like_sf"/>
</dbReference>
<proteinExistence type="predicted"/>
<sequence>MSLSRLLAGRKRDSPVWKFFVYDQKTDKSKCLVQDINNEGACGAFLAGKNSSNLVAHIQRIHKETHKCYTDKKKKRNAEKMFLKRKIDEINSTSSQNSGKTKTQTIRESFEHRITAWPTESSEYQVRQDSVIEMIVNTSYPMVLLDQPSFRKMIKTLDPKFKLPGSATLNKRINERFLRQSAQLKDLINHRRKVTICLDGWTKKGLTASFLGVSACFYDTTIDKTRHAFLNLMELQHPHTGEMLAECLKKCLDQWGIKENQVMLIVSDNGSNMVKAIRLLQEVHAAKNSDESESYEFESDESEHETDEEEIQSQSEQTDLFLPDHIPYRRMPCMAHTLQLLIKPVYEHYSATILETRQVVSRIRKSSVAIEKLIDKCGKSVITDCTSRWNSTYQMIDRLLKIKTSVNEVLTEIGIDTFKASEWVRLQNISSLLEPFAVQTDILQTDAQSLSQVLPSILNLECHLQEYPTNKSLTANLLGDLHQRFQSILEPDSDTFNPLPSAACLLDPTVAVFILTPEMDTLLHAAKMYIIKVCGVEQELQAAAESNGSECEFAAIKRFKFLSNKIFTKEGKIYNQDNITVASQLSRYLVDISGDEALPSNDLLFWKQNKSKYSKIAILAKDLLSAPASQAFVERIFSLYGILTVGRRNRMKKSLEMRVFMKLNKNL</sequence>
<dbReference type="InterPro" id="IPR008906">
    <property type="entry name" value="HATC_C_dom"/>
</dbReference>
<keyword evidence="5" id="KW-0539">Nucleus</keyword>
<organism evidence="8 9">
    <name type="scientific">Hydra vulgaris</name>
    <name type="common">Hydra</name>
    <name type="synonym">Hydra attenuata</name>
    <dbReference type="NCBI Taxonomy" id="6087"/>
    <lineage>
        <taxon>Eukaryota</taxon>
        <taxon>Metazoa</taxon>
        <taxon>Cnidaria</taxon>
        <taxon>Hydrozoa</taxon>
        <taxon>Hydroidolina</taxon>
        <taxon>Anthoathecata</taxon>
        <taxon>Aplanulata</taxon>
        <taxon>Hydridae</taxon>
        <taxon>Hydra</taxon>
    </lineage>
</organism>
<keyword evidence="8" id="KW-1185">Reference proteome</keyword>
<dbReference type="PANTHER" id="PTHR46481:SF10">
    <property type="entry name" value="ZINC FINGER BED DOMAIN-CONTAINING PROTEIN 39"/>
    <property type="match status" value="1"/>
</dbReference>
<gene>
    <name evidence="9" type="primary">LOC136079221</name>
</gene>
<dbReference type="GeneID" id="136079221"/>
<feature type="domain" description="HAT C-terminal dimerisation" evidence="7">
    <location>
        <begin position="601"/>
        <end position="654"/>
    </location>
</feature>
<evidence type="ECO:0000256" key="6">
    <source>
        <dbReference type="SAM" id="MobiDB-lite"/>
    </source>
</evidence>
<evidence type="ECO:0000256" key="5">
    <source>
        <dbReference type="ARBA" id="ARBA00023242"/>
    </source>
</evidence>
<dbReference type="Proteomes" id="UP001652625">
    <property type="component" value="Chromosome 04"/>
</dbReference>
<keyword evidence="4" id="KW-0862">Zinc</keyword>
<accession>A0ABM4BPG7</accession>
<name>A0ABM4BPG7_HYDVU</name>
<dbReference type="SUPFAM" id="SSF53098">
    <property type="entry name" value="Ribonuclease H-like"/>
    <property type="match status" value="1"/>
</dbReference>
<evidence type="ECO:0000256" key="1">
    <source>
        <dbReference type="ARBA" id="ARBA00004123"/>
    </source>
</evidence>
<evidence type="ECO:0000256" key="2">
    <source>
        <dbReference type="ARBA" id="ARBA00022723"/>
    </source>
</evidence>
<keyword evidence="2" id="KW-0479">Metal-binding</keyword>
<evidence type="ECO:0000313" key="9">
    <source>
        <dbReference type="RefSeq" id="XP_065651016.1"/>
    </source>
</evidence>
<evidence type="ECO:0000256" key="4">
    <source>
        <dbReference type="ARBA" id="ARBA00022833"/>
    </source>
</evidence>
<feature type="region of interest" description="Disordered" evidence="6">
    <location>
        <begin position="289"/>
        <end position="316"/>
    </location>
</feature>
<feature type="compositionally biased region" description="Acidic residues" evidence="6">
    <location>
        <begin position="291"/>
        <end position="311"/>
    </location>
</feature>
<evidence type="ECO:0000313" key="8">
    <source>
        <dbReference type="Proteomes" id="UP001652625"/>
    </source>
</evidence>
<dbReference type="Pfam" id="PF05699">
    <property type="entry name" value="Dimer_Tnp_hAT"/>
    <property type="match status" value="1"/>
</dbReference>
<keyword evidence="3" id="KW-0863">Zinc-finger</keyword>
<evidence type="ECO:0000256" key="3">
    <source>
        <dbReference type="ARBA" id="ARBA00022771"/>
    </source>
</evidence>